<dbReference type="OrthoDB" id="6205395at2759"/>
<protein>
    <submittedName>
        <fullName evidence="2">Uncharacterized protein</fullName>
    </submittedName>
</protein>
<evidence type="ECO:0000256" key="1">
    <source>
        <dbReference type="SAM" id="MobiDB-lite"/>
    </source>
</evidence>
<feature type="region of interest" description="Disordered" evidence="1">
    <location>
        <begin position="351"/>
        <end position="382"/>
    </location>
</feature>
<sequence>MYFKGASSSYAEIPYSKGELDASMDFSWTMLLKPDSLSGNGVILEYWDGVGGIRVKQVGSTVVVEAQDVNNFTYNITIQKVFTETNGATDWIFLGVCYIYVKVKPDPGFKIYNEYYTKTGSGYTSKVDNGTVLRGKGPVRLGGSVLSTQPPFAGSISCLRFHTKFINKFAVDYASQCDPKGTFTDQYNLTEYTRDYDSTSTTILTTATTAKTSAADETTSGALPVTTTPTVVDIPQVRETCYRLIRQLSGGKISQRHVLAQNPVNSLGACANQCALFPGCAAISVQKSVRGSHLARVQRKPKPNPDRWYRKSNYFTLLALPPRPKTSTRHLPPASPFLVFSCCFGRQSKERECPPSARRYNPALGQSPDDVTGSRPLAPCIS</sequence>
<proteinExistence type="predicted"/>
<comment type="caution">
    <text evidence="2">The sequence shown here is derived from an EMBL/GenBank/DDBJ whole genome shotgun (WGS) entry which is preliminary data.</text>
</comment>
<dbReference type="Proteomes" id="UP000245119">
    <property type="component" value="Linkage Group LG12"/>
</dbReference>
<dbReference type="EMBL" id="PZQS01000012">
    <property type="protein sequence ID" value="PVD20712.1"/>
    <property type="molecule type" value="Genomic_DNA"/>
</dbReference>
<keyword evidence="3" id="KW-1185">Reference proteome</keyword>
<accession>A0A2T7NHU3</accession>
<organism evidence="2 3">
    <name type="scientific">Pomacea canaliculata</name>
    <name type="common">Golden apple snail</name>
    <dbReference type="NCBI Taxonomy" id="400727"/>
    <lineage>
        <taxon>Eukaryota</taxon>
        <taxon>Metazoa</taxon>
        <taxon>Spiralia</taxon>
        <taxon>Lophotrochozoa</taxon>
        <taxon>Mollusca</taxon>
        <taxon>Gastropoda</taxon>
        <taxon>Caenogastropoda</taxon>
        <taxon>Architaenioglossa</taxon>
        <taxon>Ampullarioidea</taxon>
        <taxon>Ampullariidae</taxon>
        <taxon>Pomacea</taxon>
    </lineage>
</organism>
<name>A0A2T7NHU3_POMCA</name>
<evidence type="ECO:0000313" key="3">
    <source>
        <dbReference type="Proteomes" id="UP000245119"/>
    </source>
</evidence>
<reference evidence="2 3" key="1">
    <citation type="submission" date="2018-04" db="EMBL/GenBank/DDBJ databases">
        <title>The genome of golden apple snail Pomacea canaliculata provides insight into stress tolerance and invasive adaptation.</title>
        <authorList>
            <person name="Liu C."/>
            <person name="Liu B."/>
            <person name="Ren Y."/>
            <person name="Zhang Y."/>
            <person name="Wang H."/>
            <person name="Li S."/>
            <person name="Jiang F."/>
            <person name="Yin L."/>
            <person name="Zhang G."/>
            <person name="Qian W."/>
            <person name="Fan W."/>
        </authorList>
    </citation>
    <scope>NUCLEOTIDE SEQUENCE [LARGE SCALE GENOMIC DNA]</scope>
    <source>
        <strain evidence="2">SZHN2017</strain>
        <tissue evidence="2">Muscle</tissue>
    </source>
</reference>
<gene>
    <name evidence="2" type="ORF">C0Q70_18871</name>
</gene>
<evidence type="ECO:0000313" key="2">
    <source>
        <dbReference type="EMBL" id="PVD20712.1"/>
    </source>
</evidence>
<dbReference type="AlphaFoldDB" id="A0A2T7NHU3"/>